<name>A0A0E9SBJ6_ANGAN</name>
<proteinExistence type="predicted"/>
<sequence>MSKLHSVYVWVQCVLQSLNILQYKQDKFLHVIQCNSTVNI</sequence>
<evidence type="ECO:0000313" key="1">
    <source>
        <dbReference type="EMBL" id="JAH37878.1"/>
    </source>
</evidence>
<dbReference type="AlphaFoldDB" id="A0A0E9SBJ6"/>
<reference evidence="1" key="2">
    <citation type="journal article" date="2015" name="Fish Shellfish Immunol.">
        <title>Early steps in the European eel (Anguilla anguilla)-Vibrio vulnificus interaction in the gills: Role of the RtxA13 toxin.</title>
        <authorList>
            <person name="Callol A."/>
            <person name="Pajuelo D."/>
            <person name="Ebbesson L."/>
            <person name="Teles M."/>
            <person name="MacKenzie S."/>
            <person name="Amaro C."/>
        </authorList>
    </citation>
    <scope>NUCLEOTIDE SEQUENCE</scope>
</reference>
<organism evidence="1">
    <name type="scientific">Anguilla anguilla</name>
    <name type="common">European freshwater eel</name>
    <name type="synonym">Muraena anguilla</name>
    <dbReference type="NCBI Taxonomy" id="7936"/>
    <lineage>
        <taxon>Eukaryota</taxon>
        <taxon>Metazoa</taxon>
        <taxon>Chordata</taxon>
        <taxon>Craniata</taxon>
        <taxon>Vertebrata</taxon>
        <taxon>Euteleostomi</taxon>
        <taxon>Actinopterygii</taxon>
        <taxon>Neopterygii</taxon>
        <taxon>Teleostei</taxon>
        <taxon>Anguilliformes</taxon>
        <taxon>Anguillidae</taxon>
        <taxon>Anguilla</taxon>
    </lineage>
</organism>
<dbReference type="EMBL" id="GBXM01070699">
    <property type="protein sequence ID" value="JAH37878.1"/>
    <property type="molecule type" value="Transcribed_RNA"/>
</dbReference>
<protein>
    <submittedName>
        <fullName evidence="1">Uncharacterized protein</fullName>
    </submittedName>
</protein>
<reference evidence="1" key="1">
    <citation type="submission" date="2014-11" db="EMBL/GenBank/DDBJ databases">
        <authorList>
            <person name="Amaro Gonzalez C."/>
        </authorList>
    </citation>
    <scope>NUCLEOTIDE SEQUENCE</scope>
</reference>
<accession>A0A0E9SBJ6</accession>